<dbReference type="AlphaFoldDB" id="W7XIY4"/>
<keyword evidence="2" id="KW-1185">Reference proteome</keyword>
<protein>
    <submittedName>
        <fullName evidence="1">Uncharacterized protein</fullName>
    </submittedName>
</protein>
<accession>W7XIY4</accession>
<dbReference type="InParanoid" id="W7XIY4"/>
<evidence type="ECO:0000313" key="1">
    <source>
        <dbReference type="EMBL" id="EWS75036.1"/>
    </source>
</evidence>
<dbReference type="Proteomes" id="UP000009168">
    <property type="component" value="Unassembled WGS sequence"/>
</dbReference>
<evidence type="ECO:0000313" key="2">
    <source>
        <dbReference type="Proteomes" id="UP000009168"/>
    </source>
</evidence>
<name>W7XIY4_TETTS</name>
<dbReference type="EMBL" id="GG662730">
    <property type="protein sequence ID" value="EWS75036.1"/>
    <property type="molecule type" value="Genomic_DNA"/>
</dbReference>
<dbReference type="GeneID" id="24442032"/>
<dbReference type="KEGG" id="tet:TTHERM_001256585"/>
<reference evidence="2" key="1">
    <citation type="journal article" date="2006" name="PLoS Biol.">
        <title>Macronuclear genome sequence of the ciliate Tetrahymena thermophila, a model eukaryote.</title>
        <authorList>
            <person name="Eisen J.A."/>
            <person name="Coyne R.S."/>
            <person name="Wu M."/>
            <person name="Wu D."/>
            <person name="Thiagarajan M."/>
            <person name="Wortman J.R."/>
            <person name="Badger J.H."/>
            <person name="Ren Q."/>
            <person name="Amedeo P."/>
            <person name="Jones K.M."/>
            <person name="Tallon L.J."/>
            <person name="Delcher A.L."/>
            <person name="Salzberg S.L."/>
            <person name="Silva J.C."/>
            <person name="Haas B.J."/>
            <person name="Majoros W.H."/>
            <person name="Farzad M."/>
            <person name="Carlton J.M."/>
            <person name="Smith R.K. Jr."/>
            <person name="Garg J."/>
            <person name="Pearlman R.E."/>
            <person name="Karrer K.M."/>
            <person name="Sun L."/>
            <person name="Manning G."/>
            <person name="Elde N.C."/>
            <person name="Turkewitz A.P."/>
            <person name="Asai D.J."/>
            <person name="Wilkes D.E."/>
            <person name="Wang Y."/>
            <person name="Cai H."/>
            <person name="Collins K."/>
            <person name="Stewart B.A."/>
            <person name="Lee S.R."/>
            <person name="Wilamowska K."/>
            <person name="Weinberg Z."/>
            <person name="Ruzzo W.L."/>
            <person name="Wloga D."/>
            <person name="Gaertig J."/>
            <person name="Frankel J."/>
            <person name="Tsao C.-C."/>
            <person name="Gorovsky M.A."/>
            <person name="Keeling P.J."/>
            <person name="Waller R.F."/>
            <person name="Patron N.J."/>
            <person name="Cherry J.M."/>
            <person name="Stover N.A."/>
            <person name="Krieger C.J."/>
            <person name="del Toro C."/>
            <person name="Ryder H.F."/>
            <person name="Williamson S.C."/>
            <person name="Barbeau R.A."/>
            <person name="Hamilton E.P."/>
            <person name="Orias E."/>
        </authorList>
    </citation>
    <scope>NUCLEOTIDE SEQUENCE [LARGE SCALE GENOMIC DNA]</scope>
    <source>
        <strain evidence="2">SB210</strain>
    </source>
</reference>
<organism evidence="1 2">
    <name type="scientific">Tetrahymena thermophila (strain SB210)</name>
    <dbReference type="NCBI Taxonomy" id="312017"/>
    <lineage>
        <taxon>Eukaryota</taxon>
        <taxon>Sar</taxon>
        <taxon>Alveolata</taxon>
        <taxon>Ciliophora</taxon>
        <taxon>Intramacronucleata</taxon>
        <taxon>Oligohymenophorea</taxon>
        <taxon>Hymenostomatida</taxon>
        <taxon>Tetrahymenina</taxon>
        <taxon>Tetrahymenidae</taxon>
        <taxon>Tetrahymena</taxon>
    </lineage>
</organism>
<gene>
    <name evidence="1" type="ORF">TTHERM_001256585</name>
</gene>
<dbReference type="RefSeq" id="XP_012652435.1">
    <property type="nucleotide sequence ID" value="XM_012796981.1"/>
</dbReference>
<proteinExistence type="predicted"/>
<sequence>MIQTCFDGFSVFLIKSALSLIPIFIIYKQLVSNINNILSLYINVFIKQQQTNLNYQYVFTISIFTIQSNYFQINIQQKFLNYELDWWKCVYYNFRFRISLISDFLHNYGQSFYFIHLVFNTRQTRFMNAYTSISFEEGERGEDSDQLFQISLNNQLSQILENFVESNLKQKKSVKINKTSICINNEFLQKNQIYLQNHKINRVIQREYQIFVIDRKMCI</sequence>